<feature type="domain" description="ABC transmembrane type-1" evidence="13">
    <location>
        <begin position="72"/>
        <end position="282"/>
    </location>
</feature>
<keyword evidence="6" id="KW-0997">Cell inner membrane</keyword>
<keyword evidence="5" id="KW-1003">Cell membrane</keyword>
<dbReference type="Pfam" id="PF00528">
    <property type="entry name" value="BPD_transp_1"/>
    <property type="match status" value="1"/>
</dbReference>
<evidence type="ECO:0000313" key="15">
    <source>
        <dbReference type="Proteomes" id="UP000218807"/>
    </source>
</evidence>
<comment type="subcellular location">
    <subcellularLocation>
        <location evidence="1">Cell inner membrane</location>
        <topology evidence="1">Multi-pass membrane protein</topology>
    </subcellularLocation>
    <subcellularLocation>
        <location evidence="12">Cell membrane</location>
        <topology evidence="12">Multi-pass membrane protein</topology>
    </subcellularLocation>
</comment>
<keyword evidence="8 12" id="KW-1133">Transmembrane helix</keyword>
<keyword evidence="15" id="KW-1185">Reference proteome</keyword>
<dbReference type="Proteomes" id="UP000218807">
    <property type="component" value="Unassembled WGS sequence"/>
</dbReference>
<evidence type="ECO:0000256" key="5">
    <source>
        <dbReference type="ARBA" id="ARBA00022475"/>
    </source>
</evidence>
<keyword evidence="9 12" id="KW-0472">Membrane</keyword>
<feature type="transmembrane region" description="Helical" evidence="12">
    <location>
        <begin position="158"/>
        <end position="181"/>
    </location>
</feature>
<evidence type="ECO:0000259" key="13">
    <source>
        <dbReference type="PROSITE" id="PS50928"/>
    </source>
</evidence>
<dbReference type="PANTHER" id="PTHR43227:SF9">
    <property type="entry name" value="SN-GLYCEROL-3-PHOSPHATE TRANSPORT SYSTEM PERMEASE PROTEIN UGPA"/>
    <property type="match status" value="1"/>
</dbReference>
<evidence type="ECO:0000256" key="3">
    <source>
        <dbReference type="ARBA" id="ARBA00011557"/>
    </source>
</evidence>
<sequence length="296" mass="32416">MTSESSLFSHRWLPLFLVAPFMLLIVLFFYAPIFQAFYWSFFLERPFGGGSMFVGSENFVRVLSDSEFWEAGWRTIVFMITGSSLAVLIPLILAVAADRKIRLSLPARNVLVWPKGVAGASIGVVFAFLFNPFVGVLAPLNSIFPGIWAPGIDGTDAFITLIAAHVWGGIPFNFVILLAGLQSIPRTMHQAAAMDGAGPWRRILDVQLPLIAPQLFLTLVLEFTESVTSAFALIDTITKGGPGGSTTLLVYKIYTDGFSGYDLSGASTQTAILMVFVVLLTAAQFLFLGRRINYER</sequence>
<evidence type="ECO:0000256" key="10">
    <source>
        <dbReference type="ARBA" id="ARBA00037054"/>
    </source>
</evidence>
<evidence type="ECO:0000256" key="12">
    <source>
        <dbReference type="RuleBase" id="RU363032"/>
    </source>
</evidence>
<keyword evidence="4 12" id="KW-0813">Transport</keyword>
<evidence type="ECO:0000256" key="11">
    <source>
        <dbReference type="ARBA" id="ARBA00040780"/>
    </source>
</evidence>
<comment type="caution">
    <text evidence="14">The sequence shown here is derived from an EMBL/GenBank/DDBJ whole genome shotgun (WGS) entry which is preliminary data.</text>
</comment>
<dbReference type="InterPro" id="IPR000515">
    <property type="entry name" value="MetI-like"/>
</dbReference>
<evidence type="ECO:0000256" key="2">
    <source>
        <dbReference type="ARBA" id="ARBA00009306"/>
    </source>
</evidence>
<dbReference type="RefSeq" id="WP_096764578.1">
    <property type="nucleotide sequence ID" value="NZ_NXDM01000034.1"/>
</dbReference>
<dbReference type="GO" id="GO:0055085">
    <property type="term" value="P:transmembrane transport"/>
    <property type="evidence" value="ECO:0007669"/>
    <property type="project" value="InterPro"/>
</dbReference>
<feature type="transmembrane region" description="Helical" evidence="12">
    <location>
        <begin position="271"/>
        <end position="289"/>
    </location>
</feature>
<comment type="subunit">
    <text evidence="3">The complex is composed of two ATP-binding proteins (UgpC), two transmembrane proteins (UgpA and UgpE) and a solute-binding protein (UgpB).</text>
</comment>
<dbReference type="AlphaFoldDB" id="A0A2A5KLR4"/>
<dbReference type="Gene3D" id="1.10.3720.10">
    <property type="entry name" value="MetI-like"/>
    <property type="match status" value="1"/>
</dbReference>
<evidence type="ECO:0000313" key="14">
    <source>
        <dbReference type="EMBL" id="PCK77955.1"/>
    </source>
</evidence>
<evidence type="ECO:0000256" key="4">
    <source>
        <dbReference type="ARBA" id="ARBA00022448"/>
    </source>
</evidence>
<evidence type="ECO:0000256" key="9">
    <source>
        <dbReference type="ARBA" id="ARBA00023136"/>
    </source>
</evidence>
<dbReference type="InterPro" id="IPR035906">
    <property type="entry name" value="MetI-like_sf"/>
</dbReference>
<reference evidence="14 15" key="1">
    <citation type="submission" date="2017-09" db="EMBL/GenBank/DDBJ databases">
        <title>Comparative genomics of rhizobia isolated from Phaseolus vulgaris in China.</title>
        <authorList>
            <person name="Tong W."/>
        </authorList>
    </citation>
    <scope>NUCLEOTIDE SEQUENCE [LARGE SCALE GENOMIC DNA]</scope>
    <source>
        <strain evidence="14 15">L101</strain>
    </source>
</reference>
<keyword evidence="7 12" id="KW-0812">Transmembrane</keyword>
<protein>
    <recommendedName>
        <fullName evidence="11">sn-glycerol-3-phosphate transport system permease protein UgpA</fullName>
    </recommendedName>
</protein>
<dbReference type="EMBL" id="NXDM01000034">
    <property type="protein sequence ID" value="PCK77955.1"/>
    <property type="molecule type" value="Genomic_DNA"/>
</dbReference>
<gene>
    <name evidence="14" type="ORF">CPT34_27430</name>
</gene>
<dbReference type="PROSITE" id="PS50928">
    <property type="entry name" value="ABC_TM1"/>
    <property type="match status" value="1"/>
</dbReference>
<dbReference type="PANTHER" id="PTHR43227">
    <property type="entry name" value="BLL4140 PROTEIN"/>
    <property type="match status" value="1"/>
</dbReference>
<organism evidence="14 15">
    <name type="scientific">Rhizobium sophoriradicis</name>
    <dbReference type="NCBI Taxonomy" id="1535245"/>
    <lineage>
        <taxon>Bacteria</taxon>
        <taxon>Pseudomonadati</taxon>
        <taxon>Pseudomonadota</taxon>
        <taxon>Alphaproteobacteria</taxon>
        <taxon>Hyphomicrobiales</taxon>
        <taxon>Rhizobiaceae</taxon>
        <taxon>Rhizobium/Agrobacterium group</taxon>
        <taxon>Rhizobium</taxon>
    </lineage>
</organism>
<evidence type="ECO:0000256" key="8">
    <source>
        <dbReference type="ARBA" id="ARBA00022989"/>
    </source>
</evidence>
<name>A0A2A5KLR4_9HYPH</name>
<dbReference type="InterPro" id="IPR050809">
    <property type="entry name" value="UgpAE/MalFG_permease"/>
</dbReference>
<dbReference type="CDD" id="cd06261">
    <property type="entry name" value="TM_PBP2"/>
    <property type="match status" value="1"/>
</dbReference>
<evidence type="ECO:0000256" key="1">
    <source>
        <dbReference type="ARBA" id="ARBA00004429"/>
    </source>
</evidence>
<proteinExistence type="inferred from homology"/>
<comment type="similarity">
    <text evidence="2 12">Belongs to the binding-protein-dependent transport system permease family.</text>
</comment>
<evidence type="ECO:0000256" key="7">
    <source>
        <dbReference type="ARBA" id="ARBA00022692"/>
    </source>
</evidence>
<accession>A0A2A5KLR4</accession>
<feature type="transmembrane region" description="Helical" evidence="12">
    <location>
        <begin position="76"/>
        <end position="96"/>
    </location>
</feature>
<feature type="transmembrane region" description="Helical" evidence="12">
    <location>
        <begin position="117"/>
        <end position="138"/>
    </location>
</feature>
<dbReference type="GO" id="GO:0005886">
    <property type="term" value="C:plasma membrane"/>
    <property type="evidence" value="ECO:0007669"/>
    <property type="project" value="UniProtKB-SubCell"/>
</dbReference>
<comment type="function">
    <text evidence="10">Part of the ABC transporter complex UgpBAEC involved in sn-glycerol-3-phosphate (G3P) import. Probably responsible for the translocation of the substrate across the membrane.</text>
</comment>
<feature type="transmembrane region" description="Helical" evidence="12">
    <location>
        <begin position="12"/>
        <end position="33"/>
    </location>
</feature>
<evidence type="ECO:0000256" key="6">
    <source>
        <dbReference type="ARBA" id="ARBA00022519"/>
    </source>
</evidence>
<dbReference type="SUPFAM" id="SSF161098">
    <property type="entry name" value="MetI-like"/>
    <property type="match status" value="1"/>
</dbReference>